<evidence type="ECO:0000256" key="1">
    <source>
        <dbReference type="SAM" id="MobiDB-lite"/>
    </source>
</evidence>
<protein>
    <submittedName>
        <fullName evidence="2">Uncharacterized protein</fullName>
    </submittedName>
</protein>
<sequence>MVSSPVSRIRPDPTLTTANSDHPSREQILLRQPRHCSLEIEYVDIVLSQKMSAVNAIKGNPFKVIYPRLTQRKTSGGWLGIAQMKRRYQEEIEVHR</sequence>
<gene>
    <name evidence="2" type="ORF">P691DRAFT_802973</name>
</gene>
<evidence type="ECO:0000313" key="3">
    <source>
        <dbReference type="Proteomes" id="UP000807342"/>
    </source>
</evidence>
<proteinExistence type="predicted"/>
<organism evidence="2 3">
    <name type="scientific">Macrolepiota fuliginosa MF-IS2</name>
    <dbReference type="NCBI Taxonomy" id="1400762"/>
    <lineage>
        <taxon>Eukaryota</taxon>
        <taxon>Fungi</taxon>
        <taxon>Dikarya</taxon>
        <taxon>Basidiomycota</taxon>
        <taxon>Agaricomycotina</taxon>
        <taxon>Agaricomycetes</taxon>
        <taxon>Agaricomycetidae</taxon>
        <taxon>Agaricales</taxon>
        <taxon>Agaricineae</taxon>
        <taxon>Agaricaceae</taxon>
        <taxon>Macrolepiota</taxon>
    </lineage>
</organism>
<dbReference type="AlphaFoldDB" id="A0A9P6C2X5"/>
<feature type="region of interest" description="Disordered" evidence="1">
    <location>
        <begin position="1"/>
        <end position="30"/>
    </location>
</feature>
<dbReference type="OrthoDB" id="272303at2759"/>
<reference evidence="2" key="1">
    <citation type="submission" date="2020-11" db="EMBL/GenBank/DDBJ databases">
        <authorList>
            <consortium name="DOE Joint Genome Institute"/>
            <person name="Ahrendt S."/>
            <person name="Riley R."/>
            <person name="Andreopoulos W."/>
            <person name="Labutti K."/>
            <person name="Pangilinan J."/>
            <person name="Ruiz-Duenas F.J."/>
            <person name="Barrasa J.M."/>
            <person name="Sanchez-Garcia M."/>
            <person name="Camarero S."/>
            <person name="Miyauchi S."/>
            <person name="Serrano A."/>
            <person name="Linde D."/>
            <person name="Babiker R."/>
            <person name="Drula E."/>
            <person name="Ayuso-Fernandez I."/>
            <person name="Pacheco R."/>
            <person name="Padilla G."/>
            <person name="Ferreira P."/>
            <person name="Barriuso J."/>
            <person name="Kellner H."/>
            <person name="Castanera R."/>
            <person name="Alfaro M."/>
            <person name="Ramirez L."/>
            <person name="Pisabarro A.G."/>
            <person name="Kuo A."/>
            <person name="Tritt A."/>
            <person name="Lipzen A."/>
            <person name="He G."/>
            <person name="Yan M."/>
            <person name="Ng V."/>
            <person name="Cullen D."/>
            <person name="Martin F."/>
            <person name="Rosso M.-N."/>
            <person name="Henrissat B."/>
            <person name="Hibbett D."/>
            <person name="Martinez A.T."/>
            <person name="Grigoriev I.V."/>
        </authorList>
    </citation>
    <scope>NUCLEOTIDE SEQUENCE</scope>
    <source>
        <strain evidence="2">MF-IS2</strain>
    </source>
</reference>
<dbReference type="EMBL" id="MU151215">
    <property type="protein sequence ID" value="KAF9447115.1"/>
    <property type="molecule type" value="Genomic_DNA"/>
</dbReference>
<evidence type="ECO:0000313" key="2">
    <source>
        <dbReference type="EMBL" id="KAF9447115.1"/>
    </source>
</evidence>
<accession>A0A9P6C2X5</accession>
<name>A0A9P6C2X5_9AGAR</name>
<dbReference type="Proteomes" id="UP000807342">
    <property type="component" value="Unassembled WGS sequence"/>
</dbReference>
<comment type="caution">
    <text evidence="2">The sequence shown here is derived from an EMBL/GenBank/DDBJ whole genome shotgun (WGS) entry which is preliminary data.</text>
</comment>
<keyword evidence="3" id="KW-1185">Reference proteome</keyword>